<gene>
    <name evidence="1" type="ORF">SEMRO_369_G128100.1</name>
</gene>
<comment type="caution">
    <text evidence="1">The sequence shown here is derived from an EMBL/GenBank/DDBJ whole genome shotgun (WGS) entry which is preliminary data.</text>
</comment>
<dbReference type="AlphaFoldDB" id="A0A9N8DV90"/>
<organism evidence="1 2">
    <name type="scientific">Seminavis robusta</name>
    <dbReference type="NCBI Taxonomy" id="568900"/>
    <lineage>
        <taxon>Eukaryota</taxon>
        <taxon>Sar</taxon>
        <taxon>Stramenopiles</taxon>
        <taxon>Ochrophyta</taxon>
        <taxon>Bacillariophyta</taxon>
        <taxon>Bacillariophyceae</taxon>
        <taxon>Bacillariophycidae</taxon>
        <taxon>Naviculales</taxon>
        <taxon>Naviculaceae</taxon>
        <taxon>Seminavis</taxon>
    </lineage>
</organism>
<evidence type="ECO:0000313" key="2">
    <source>
        <dbReference type="Proteomes" id="UP001153069"/>
    </source>
</evidence>
<keyword evidence="2" id="KW-1185">Reference proteome</keyword>
<accession>A0A9N8DV90</accession>
<protein>
    <submittedName>
        <fullName evidence="1">Uncharacterized protein</fullName>
    </submittedName>
</protein>
<dbReference type="Proteomes" id="UP001153069">
    <property type="component" value="Unassembled WGS sequence"/>
</dbReference>
<evidence type="ECO:0000313" key="1">
    <source>
        <dbReference type="EMBL" id="CAB9508965.1"/>
    </source>
</evidence>
<sequence>MSNQETINGRPRRYRFETEEELSEELNAMITQVFAEKSKLPAYKRMPKAAQDSLAEALFAYKEDVLDYLMGLSDFGTIRPEDVQRMFQVLGNKWRNKRVYKRKSKRN</sequence>
<reference evidence="1" key="1">
    <citation type="submission" date="2020-06" db="EMBL/GenBank/DDBJ databases">
        <authorList>
            <consortium name="Plant Systems Biology data submission"/>
        </authorList>
    </citation>
    <scope>NUCLEOTIDE SEQUENCE</scope>
    <source>
        <strain evidence="1">D6</strain>
    </source>
</reference>
<name>A0A9N8DV90_9STRA</name>
<dbReference type="EMBL" id="CAICTM010000368">
    <property type="protein sequence ID" value="CAB9508965.1"/>
    <property type="molecule type" value="Genomic_DNA"/>
</dbReference>
<proteinExistence type="predicted"/>